<keyword evidence="1" id="KW-1133">Transmembrane helix</keyword>
<dbReference type="EMBL" id="GEDC01023604">
    <property type="protein sequence ID" value="JAS13694.1"/>
    <property type="molecule type" value="Transcribed_RNA"/>
</dbReference>
<keyword evidence="2" id="KW-0732">Signal</keyword>
<dbReference type="AlphaFoldDB" id="A0A1B6CJN6"/>
<evidence type="ECO:0000313" key="4">
    <source>
        <dbReference type="EMBL" id="JAS13694.1"/>
    </source>
</evidence>
<dbReference type="InterPro" id="IPR036249">
    <property type="entry name" value="Thioredoxin-like_sf"/>
</dbReference>
<dbReference type="Gene3D" id="3.40.30.10">
    <property type="entry name" value="Glutaredoxin"/>
    <property type="match status" value="2"/>
</dbReference>
<proteinExistence type="predicted"/>
<sequence length="307" mass="35103">MFSLKRASVVFLVICLFVSRSNCALEVVDDNELLNLFRTETYVVVLFTKKDCPDCEALETALLNIREDLVDSLNAWVVSSYSSQLVKLYSPSKEPAIVFFRHGIPLLYDGDINEDLILHTITENKEPIVKELTDDTFEHLTQAASGATTGDWFIMFYATSSIECQRLQARWEAVGARLKTRMNIARVNRETTGGVTSRRFGVLETPTFILFRQGKMYRYNIPKYDVTSFVTFATDWFKNARSEVVPVPKTPFDDVTQQIADFFKENPWAWKIGTVSVCIGLALSVFMKLRSEKPKKKKTEKKEKKAK</sequence>
<reference evidence="4" key="1">
    <citation type="submission" date="2015-12" db="EMBL/GenBank/DDBJ databases">
        <title>De novo transcriptome assembly of four potential Pierce s Disease insect vectors from Arizona vineyards.</title>
        <authorList>
            <person name="Tassone E.E."/>
        </authorList>
    </citation>
    <scope>NUCLEOTIDE SEQUENCE</scope>
</reference>
<protein>
    <recommendedName>
        <fullName evidence="3">Thioredoxin domain-containing protein</fullName>
    </recommendedName>
</protein>
<dbReference type="SUPFAM" id="SSF52833">
    <property type="entry name" value="Thioredoxin-like"/>
    <property type="match status" value="2"/>
</dbReference>
<dbReference type="Pfam" id="PF00085">
    <property type="entry name" value="Thioredoxin"/>
    <property type="match status" value="1"/>
</dbReference>
<evidence type="ECO:0000256" key="2">
    <source>
        <dbReference type="SAM" id="SignalP"/>
    </source>
</evidence>
<dbReference type="CDD" id="cd02961">
    <property type="entry name" value="PDI_a_family"/>
    <property type="match status" value="1"/>
</dbReference>
<feature type="transmembrane region" description="Helical" evidence="1">
    <location>
        <begin position="268"/>
        <end position="289"/>
    </location>
</feature>
<keyword evidence="1" id="KW-0472">Membrane</keyword>
<dbReference type="PANTHER" id="PTHR19991:SF2">
    <property type="entry name" value="GH08893P"/>
    <property type="match status" value="1"/>
</dbReference>
<feature type="domain" description="Thioredoxin" evidence="3">
    <location>
        <begin position="129"/>
        <end position="216"/>
    </location>
</feature>
<feature type="chain" id="PRO_5008580540" description="Thioredoxin domain-containing protein" evidence="2">
    <location>
        <begin position="24"/>
        <end position="307"/>
    </location>
</feature>
<accession>A0A1B6CJN6</accession>
<name>A0A1B6CJN6_9HEMI</name>
<keyword evidence="1" id="KW-0812">Transmembrane</keyword>
<gene>
    <name evidence="4" type="ORF">g.4648</name>
</gene>
<dbReference type="PANTHER" id="PTHR19991">
    <property type="entry name" value="L 2 01289"/>
    <property type="match status" value="1"/>
</dbReference>
<dbReference type="InterPro" id="IPR013766">
    <property type="entry name" value="Thioredoxin_domain"/>
</dbReference>
<organism evidence="4">
    <name type="scientific">Clastoptera arizonana</name>
    <name type="common">Arizona spittle bug</name>
    <dbReference type="NCBI Taxonomy" id="38151"/>
    <lineage>
        <taxon>Eukaryota</taxon>
        <taxon>Metazoa</taxon>
        <taxon>Ecdysozoa</taxon>
        <taxon>Arthropoda</taxon>
        <taxon>Hexapoda</taxon>
        <taxon>Insecta</taxon>
        <taxon>Pterygota</taxon>
        <taxon>Neoptera</taxon>
        <taxon>Paraneoptera</taxon>
        <taxon>Hemiptera</taxon>
        <taxon>Auchenorrhyncha</taxon>
        <taxon>Cercopoidea</taxon>
        <taxon>Clastopteridae</taxon>
        <taxon>Clastoptera</taxon>
    </lineage>
</organism>
<evidence type="ECO:0000256" key="1">
    <source>
        <dbReference type="SAM" id="Phobius"/>
    </source>
</evidence>
<feature type="signal peptide" evidence="2">
    <location>
        <begin position="1"/>
        <end position="23"/>
    </location>
</feature>
<evidence type="ECO:0000259" key="3">
    <source>
        <dbReference type="Pfam" id="PF00085"/>
    </source>
</evidence>